<organism evidence="1 2">
    <name type="scientific">Labilithrix luteola</name>
    <dbReference type="NCBI Taxonomy" id="1391654"/>
    <lineage>
        <taxon>Bacteria</taxon>
        <taxon>Pseudomonadati</taxon>
        <taxon>Myxococcota</taxon>
        <taxon>Polyangia</taxon>
        <taxon>Polyangiales</taxon>
        <taxon>Labilitrichaceae</taxon>
        <taxon>Labilithrix</taxon>
    </lineage>
</organism>
<evidence type="ECO:0000313" key="2">
    <source>
        <dbReference type="Proteomes" id="UP000064967"/>
    </source>
</evidence>
<accession>A0A0K1Q7A0</accession>
<name>A0A0K1Q7A0_9BACT</name>
<evidence type="ECO:0000313" key="1">
    <source>
        <dbReference type="EMBL" id="AKV01537.1"/>
    </source>
</evidence>
<dbReference type="EMBL" id="CP012333">
    <property type="protein sequence ID" value="AKV01537.1"/>
    <property type="molecule type" value="Genomic_DNA"/>
</dbReference>
<reference evidence="1 2" key="1">
    <citation type="submission" date="2015-08" db="EMBL/GenBank/DDBJ databases">
        <authorList>
            <person name="Babu N.S."/>
            <person name="Beckwith C.J."/>
            <person name="Beseler K.G."/>
            <person name="Brison A."/>
            <person name="Carone J.V."/>
            <person name="Caskin T.P."/>
            <person name="Diamond M."/>
            <person name="Durham M.E."/>
            <person name="Foxe J.M."/>
            <person name="Go M."/>
            <person name="Henderson B.A."/>
            <person name="Jones I.B."/>
            <person name="McGettigan J.A."/>
            <person name="Micheletti S.J."/>
            <person name="Nasrallah M.E."/>
            <person name="Ortiz D."/>
            <person name="Piller C.R."/>
            <person name="Privatt S.R."/>
            <person name="Schneider S.L."/>
            <person name="Sharp S."/>
            <person name="Smith T.C."/>
            <person name="Stanton J.D."/>
            <person name="Ullery H.E."/>
            <person name="Wilson R.J."/>
            <person name="Serrano M.G."/>
            <person name="Buck G."/>
            <person name="Lee V."/>
            <person name="Wang Y."/>
            <person name="Carvalho R."/>
            <person name="Voegtly L."/>
            <person name="Shi R."/>
            <person name="Duckworth R."/>
            <person name="Johnson A."/>
            <person name="Loviza R."/>
            <person name="Walstead R."/>
            <person name="Shah Z."/>
            <person name="Kiflezghi M."/>
            <person name="Wade K."/>
            <person name="Ball S.L."/>
            <person name="Bradley K.W."/>
            <person name="Asai D.J."/>
            <person name="Bowman C.A."/>
            <person name="Russell D.A."/>
            <person name="Pope W.H."/>
            <person name="Jacobs-Sera D."/>
            <person name="Hendrix R.W."/>
            <person name="Hatfull G.F."/>
        </authorList>
    </citation>
    <scope>NUCLEOTIDE SEQUENCE [LARGE SCALE GENOMIC DNA]</scope>
    <source>
        <strain evidence="1 2">DSM 27648</strain>
    </source>
</reference>
<sequence length="267" mass="28403">MTLYSYTTAEQVAGLRNGDPLFTKVTTDSGDRGYLFDILAAVAKRGSAAAALLEGPRYEKGRFAWPFLAGTRISPEDYGDEIIAMTLKPEAIVAYVGAEHGDISFIDSTGSRLTDDEALAIPERIGAVFFFNGEAIFSGTVGSGCYGATTNRAVAYREFYLGNIDMVAEWSLGTQAIVDRLRDEAADLRGLVADLDCTGMVGPSCADIVDAWVLHRDKRVDCILASLAFASESGYPVARLGTLADELEALVFTPNPFVGAGAGSSQP</sequence>
<dbReference type="KEGG" id="llu:AKJ09_08200"/>
<dbReference type="STRING" id="1391654.AKJ09_08200"/>
<keyword evidence="2" id="KW-1185">Reference proteome</keyword>
<protein>
    <submittedName>
        <fullName evidence="1">Uncharacterized protein</fullName>
    </submittedName>
</protein>
<proteinExistence type="predicted"/>
<gene>
    <name evidence="1" type="ORF">AKJ09_08200</name>
</gene>
<dbReference type="Proteomes" id="UP000064967">
    <property type="component" value="Chromosome"/>
</dbReference>
<dbReference type="AlphaFoldDB" id="A0A0K1Q7A0"/>